<proteinExistence type="predicted"/>
<sequence>MIELTLALLVASGPIVGSLPPQPRALPAYNPVTSADLGHVRRDVRKGRDEGSLSKRQAKELRREAREVAMLEERYAAGGLSSAEAAELRARIGVLRALTNGKRLGTIK</sequence>
<comment type="caution">
    <text evidence="2">The sequence shown here is derived from an EMBL/GenBank/DDBJ whole genome shotgun (WGS) entry which is preliminary data.</text>
</comment>
<evidence type="ECO:0000313" key="3">
    <source>
        <dbReference type="Proteomes" id="UP000558192"/>
    </source>
</evidence>
<dbReference type="AlphaFoldDB" id="A0A7X6BGJ9"/>
<protein>
    <submittedName>
        <fullName evidence="2">Uncharacterized protein</fullName>
    </submittedName>
</protein>
<keyword evidence="3" id="KW-1185">Reference proteome</keyword>
<dbReference type="EMBL" id="JAATJC010000001">
    <property type="protein sequence ID" value="NJC05933.1"/>
    <property type="molecule type" value="Genomic_DNA"/>
</dbReference>
<dbReference type="Proteomes" id="UP000558192">
    <property type="component" value="Unassembled WGS sequence"/>
</dbReference>
<evidence type="ECO:0000256" key="1">
    <source>
        <dbReference type="SAM" id="MobiDB-lite"/>
    </source>
</evidence>
<dbReference type="RefSeq" id="WP_168068807.1">
    <property type="nucleotide sequence ID" value="NZ_JAATJC010000001.1"/>
</dbReference>
<name>A0A7X6BGJ9_9SPHN</name>
<feature type="compositionally biased region" description="Basic and acidic residues" evidence="1">
    <location>
        <begin position="38"/>
        <end position="59"/>
    </location>
</feature>
<evidence type="ECO:0000313" key="2">
    <source>
        <dbReference type="EMBL" id="NJC05933.1"/>
    </source>
</evidence>
<gene>
    <name evidence="2" type="ORF">GGQ97_001726</name>
</gene>
<feature type="region of interest" description="Disordered" evidence="1">
    <location>
        <begin position="37"/>
        <end position="59"/>
    </location>
</feature>
<reference evidence="2 3" key="1">
    <citation type="submission" date="2020-03" db="EMBL/GenBank/DDBJ databases">
        <title>Genomic Encyclopedia of Type Strains, Phase IV (KMG-IV): sequencing the most valuable type-strain genomes for metagenomic binning, comparative biology and taxonomic classification.</title>
        <authorList>
            <person name="Goeker M."/>
        </authorList>
    </citation>
    <scope>NUCLEOTIDE SEQUENCE [LARGE SCALE GENOMIC DNA]</scope>
    <source>
        <strain evidence="2 3">DSM 16846</strain>
    </source>
</reference>
<accession>A0A7X6BGJ9</accession>
<organism evidence="2 3">
    <name type="scientific">Sphingomonas kaistensis</name>
    <dbReference type="NCBI Taxonomy" id="298708"/>
    <lineage>
        <taxon>Bacteria</taxon>
        <taxon>Pseudomonadati</taxon>
        <taxon>Pseudomonadota</taxon>
        <taxon>Alphaproteobacteria</taxon>
        <taxon>Sphingomonadales</taxon>
        <taxon>Sphingomonadaceae</taxon>
        <taxon>Sphingomonas</taxon>
    </lineage>
</organism>